<protein>
    <recommendedName>
        <fullName evidence="1">C-type lectin domain-containing protein</fullName>
    </recommendedName>
</protein>
<reference evidence="2" key="2">
    <citation type="submission" date="2025-09" db="UniProtKB">
        <authorList>
            <consortium name="Ensembl"/>
        </authorList>
    </citation>
    <scope>IDENTIFICATION</scope>
</reference>
<dbReference type="SMART" id="SM00034">
    <property type="entry name" value="CLECT"/>
    <property type="match status" value="1"/>
</dbReference>
<evidence type="ECO:0000313" key="2">
    <source>
        <dbReference type="Ensembl" id="ENSDLAP00005064939.1"/>
    </source>
</evidence>
<dbReference type="PANTHER" id="PTHR22803">
    <property type="entry name" value="MANNOSE, PHOSPHOLIPASE, LECTIN RECEPTOR RELATED"/>
    <property type="match status" value="1"/>
</dbReference>
<dbReference type="InterPro" id="IPR050111">
    <property type="entry name" value="C-type_lectin/snaclec_domain"/>
</dbReference>
<sequence length="126" mass="14361">SGWTGYKGSCFHYIPTAMTWARAEKNCQSMGANLASVHSAEEYHELQRMIVSITHAYRETWIGGSDAQEEGVWLWSDGSSFNYRHCGGFDNWGGKQHCLQMNYGGQKCWDDCQCSYKRPFVCAKKI</sequence>
<dbReference type="Pfam" id="PF00059">
    <property type="entry name" value="Lectin_C"/>
    <property type="match status" value="1"/>
</dbReference>
<feature type="domain" description="C-type lectin" evidence="1">
    <location>
        <begin position="6"/>
        <end position="123"/>
    </location>
</feature>
<accession>A0A8P4JVY1</accession>
<dbReference type="GeneTree" id="ENSGT01120000272028"/>
<dbReference type="InterPro" id="IPR016187">
    <property type="entry name" value="CTDL_fold"/>
</dbReference>
<dbReference type="SUPFAM" id="SSF56436">
    <property type="entry name" value="C-type lectin-like"/>
    <property type="match status" value="1"/>
</dbReference>
<evidence type="ECO:0000313" key="3">
    <source>
        <dbReference type="Proteomes" id="UP000694389"/>
    </source>
</evidence>
<dbReference type="Proteomes" id="UP000694389">
    <property type="component" value="Unassembled WGS sequence"/>
</dbReference>
<reference evidence="2" key="1">
    <citation type="submission" date="2025-08" db="UniProtKB">
        <authorList>
            <consortium name="Ensembl"/>
        </authorList>
    </citation>
    <scope>IDENTIFICATION</scope>
</reference>
<dbReference type="Gene3D" id="3.10.100.10">
    <property type="entry name" value="Mannose-Binding Protein A, subunit A"/>
    <property type="match status" value="1"/>
</dbReference>
<evidence type="ECO:0000259" key="1">
    <source>
        <dbReference type="PROSITE" id="PS50041"/>
    </source>
</evidence>
<dbReference type="PROSITE" id="PS50041">
    <property type="entry name" value="C_TYPE_LECTIN_2"/>
    <property type="match status" value="1"/>
</dbReference>
<dbReference type="Ensembl" id="ENSDLAT00005073300.1">
    <property type="protein sequence ID" value="ENSDLAP00005064939.1"/>
    <property type="gene ID" value="ENSDLAG00005031577.1"/>
</dbReference>
<dbReference type="CDD" id="cd00037">
    <property type="entry name" value="CLECT"/>
    <property type="match status" value="1"/>
</dbReference>
<keyword evidence="3" id="KW-1185">Reference proteome</keyword>
<organism evidence="2 3">
    <name type="scientific">Dicentrarchus labrax</name>
    <name type="common">European seabass</name>
    <name type="synonym">Morone labrax</name>
    <dbReference type="NCBI Taxonomy" id="13489"/>
    <lineage>
        <taxon>Eukaryota</taxon>
        <taxon>Metazoa</taxon>
        <taxon>Chordata</taxon>
        <taxon>Craniata</taxon>
        <taxon>Vertebrata</taxon>
        <taxon>Euteleostomi</taxon>
        <taxon>Actinopterygii</taxon>
        <taxon>Neopterygii</taxon>
        <taxon>Teleostei</taxon>
        <taxon>Neoteleostei</taxon>
        <taxon>Acanthomorphata</taxon>
        <taxon>Eupercaria</taxon>
        <taxon>Moronidae</taxon>
        <taxon>Dicentrarchus</taxon>
    </lineage>
</organism>
<name>A0A8P4JVY1_DICLA</name>
<dbReference type="InterPro" id="IPR001304">
    <property type="entry name" value="C-type_lectin-like"/>
</dbReference>
<proteinExistence type="predicted"/>
<dbReference type="AlphaFoldDB" id="A0A8P4JVY1"/>
<dbReference type="InterPro" id="IPR016186">
    <property type="entry name" value="C-type_lectin-like/link_sf"/>
</dbReference>